<sequence length="467" mass="48869">MKLVAGVALGVVAANAAFDFDNFKLDGFADRIKFDLDGFGKFGDSIGNSKGTKKEACGDGKIQVKDGETCDGDKFLLGEFAPPDATFTCRDDCTYCGDGVLQSVEQCDFGLQNSNVGPGCSEDCVIIEPATCAVAGFDNAACNADPDFFEALPNPENILCPDDSDAASCTLEWCCEPQLFCSPDYTCQEPVNMLRPDAGETPCPGNVCTDAVCCVPESCDDSDVCLTDNTVRPGAFGLECDGNACDTCACCVDNTPSIPSDQCEGPWNINYSSNNGIIGPSQDCNDLGNPVINSGDTVGLCWQVNRGGGTTLGSQTVGFYLQFEILSGDYIWPASAYQNPLLIDGFDGGNGEATCTIDSTGKRLRCDILPENSALFIFSGDNSGCVGNCSPPTIFPVEPTGTATPLEVSVTITGQDGTCSVISNTQNTDGAVWFNPEPLVSKDEGISSSPLDQSKAASASSLLKLNP</sequence>
<accession>A0A0G4FG36</accession>
<feature type="compositionally biased region" description="Low complexity" evidence="4">
    <location>
        <begin position="454"/>
        <end position="467"/>
    </location>
</feature>
<dbReference type="InterPro" id="IPR011936">
    <property type="entry name" value="Myxo_disulph_rpt"/>
</dbReference>
<keyword evidence="2" id="KW-0677">Repeat</keyword>
<organism evidence="5">
    <name type="scientific">Chromera velia CCMP2878</name>
    <dbReference type="NCBI Taxonomy" id="1169474"/>
    <lineage>
        <taxon>Eukaryota</taxon>
        <taxon>Sar</taxon>
        <taxon>Alveolata</taxon>
        <taxon>Colpodellida</taxon>
        <taxon>Chromeraceae</taxon>
        <taxon>Chromera</taxon>
    </lineage>
</organism>
<proteinExistence type="predicted"/>
<reference evidence="5" key="1">
    <citation type="submission" date="2014-11" db="EMBL/GenBank/DDBJ databases">
        <authorList>
            <person name="Otto D Thomas"/>
            <person name="Naeem Raeece"/>
        </authorList>
    </citation>
    <scope>NUCLEOTIDE SEQUENCE</scope>
</reference>
<keyword evidence="1" id="KW-0732">Signal</keyword>
<evidence type="ECO:0000256" key="2">
    <source>
        <dbReference type="ARBA" id="ARBA00022737"/>
    </source>
</evidence>
<dbReference type="NCBIfam" id="TIGR02232">
    <property type="entry name" value="myxo_disulf_rpt"/>
    <property type="match status" value="1"/>
</dbReference>
<name>A0A0G4FG36_9ALVE</name>
<dbReference type="VEuPathDB" id="CryptoDB:Cvel_16815"/>
<dbReference type="EMBL" id="CDMZ01000345">
    <property type="protein sequence ID" value="CEM12222.1"/>
    <property type="molecule type" value="Genomic_DNA"/>
</dbReference>
<evidence type="ECO:0000256" key="1">
    <source>
        <dbReference type="ARBA" id="ARBA00022729"/>
    </source>
</evidence>
<evidence type="ECO:0000313" key="5">
    <source>
        <dbReference type="EMBL" id="CEM12222.1"/>
    </source>
</evidence>
<dbReference type="AlphaFoldDB" id="A0A0G4FG36"/>
<keyword evidence="3" id="KW-1015">Disulfide bond</keyword>
<evidence type="ECO:0008006" key="6">
    <source>
        <dbReference type="Google" id="ProtNLM"/>
    </source>
</evidence>
<feature type="region of interest" description="Disordered" evidence="4">
    <location>
        <begin position="443"/>
        <end position="467"/>
    </location>
</feature>
<protein>
    <recommendedName>
        <fullName evidence="6">Disintegrin domain-containing protein</fullName>
    </recommendedName>
</protein>
<evidence type="ECO:0000256" key="4">
    <source>
        <dbReference type="SAM" id="MobiDB-lite"/>
    </source>
</evidence>
<gene>
    <name evidence="5" type="ORF">Cvel_16815</name>
</gene>
<evidence type="ECO:0000256" key="3">
    <source>
        <dbReference type="ARBA" id="ARBA00023157"/>
    </source>
</evidence>